<dbReference type="STRING" id="76595.SAMN05660313_01429"/>
<evidence type="ECO:0000313" key="1">
    <source>
        <dbReference type="EMBL" id="SFW39784.1"/>
    </source>
</evidence>
<gene>
    <name evidence="1" type="ORF">SAMN05660313_01429</name>
</gene>
<accession>A0A1K1NWC9</accession>
<name>A0A1K1NWC9_9FLAO</name>
<dbReference type="RefSeq" id="WP_072303109.1">
    <property type="nucleotide sequence ID" value="NZ_FPIY01000002.1"/>
</dbReference>
<keyword evidence="2" id="KW-1185">Reference proteome</keyword>
<protein>
    <recommendedName>
        <fullName evidence="3">Glycosyl transferase family 2</fullName>
    </recommendedName>
</protein>
<dbReference type="Proteomes" id="UP000183257">
    <property type="component" value="Unassembled WGS sequence"/>
</dbReference>
<dbReference type="AlphaFoldDB" id="A0A1K1NWC9"/>
<proteinExistence type="predicted"/>
<dbReference type="EMBL" id="FPIY01000002">
    <property type="protein sequence ID" value="SFW39784.1"/>
    <property type="molecule type" value="Genomic_DNA"/>
</dbReference>
<evidence type="ECO:0000313" key="2">
    <source>
        <dbReference type="Proteomes" id="UP000183257"/>
    </source>
</evidence>
<reference evidence="2" key="1">
    <citation type="submission" date="2016-11" db="EMBL/GenBank/DDBJ databases">
        <authorList>
            <person name="Varghese N."/>
            <person name="Submissions S."/>
        </authorList>
    </citation>
    <scope>NUCLEOTIDE SEQUENCE [LARGE SCALE GENOMIC DNA]</scope>
    <source>
        <strain evidence="2">DSM 24786</strain>
    </source>
</reference>
<organism evidence="1 2">
    <name type="scientific">Cellulophaga fucicola</name>
    <dbReference type="NCBI Taxonomy" id="76595"/>
    <lineage>
        <taxon>Bacteria</taxon>
        <taxon>Pseudomonadati</taxon>
        <taxon>Bacteroidota</taxon>
        <taxon>Flavobacteriia</taxon>
        <taxon>Flavobacteriales</taxon>
        <taxon>Flavobacteriaceae</taxon>
        <taxon>Cellulophaga</taxon>
    </lineage>
</organism>
<dbReference type="OrthoDB" id="8807075at2"/>
<evidence type="ECO:0008006" key="3">
    <source>
        <dbReference type="Google" id="ProtNLM"/>
    </source>
</evidence>
<sequence>MKKVKTAILIFACDGYELLFEGFNYFFNKHWGDNSTLKKYFSTEEKDISIDGYINLKSGSGQWTNRLKKVLNQIEEEYVIFIQEDMWFSKKVPTDILHQIISYVEGNDLKLVKLHSSEAYKTEATSIDFSGYTLSEAIKKESNFLMSHQISIWNKDFLYEQLKDNEHPWRNERRGSKRLKKSKQKIYQIDLLSENGKSPINENQFEIEPGEYQTISANACIQPKAIKFITELKKVNSQYSNKLEYNMLNKVTHDGKKKPRKEDFHKKLIRKIRLLTSDKTE</sequence>